<name>A0A5K3ERL1_MESCO</name>
<evidence type="ECO:0000256" key="1">
    <source>
        <dbReference type="SAM" id="MobiDB-lite"/>
    </source>
</evidence>
<proteinExistence type="predicted"/>
<dbReference type="AlphaFoldDB" id="A0A5K3ERL1"/>
<evidence type="ECO:0000313" key="2">
    <source>
        <dbReference type="WBParaSite" id="MCU_002529-RA"/>
    </source>
</evidence>
<organism evidence="2">
    <name type="scientific">Mesocestoides corti</name>
    <name type="common">Flatworm</name>
    <dbReference type="NCBI Taxonomy" id="53468"/>
    <lineage>
        <taxon>Eukaryota</taxon>
        <taxon>Metazoa</taxon>
        <taxon>Spiralia</taxon>
        <taxon>Lophotrochozoa</taxon>
        <taxon>Platyhelminthes</taxon>
        <taxon>Cestoda</taxon>
        <taxon>Eucestoda</taxon>
        <taxon>Cyclophyllidea</taxon>
        <taxon>Mesocestoididae</taxon>
        <taxon>Mesocestoides</taxon>
    </lineage>
</organism>
<feature type="compositionally biased region" description="Polar residues" evidence="1">
    <location>
        <begin position="15"/>
        <end position="24"/>
    </location>
</feature>
<sequence>MKVSEPAKGQFTHRLATNTWSSTKTSRRDEPTPTPLKPKLHLNVKKTEVHCRKLINSNWLAKKSGQEWLISRTGVPPRQRRASRTLARQLVTKCYKLVSKALLNPSLLGLASSD</sequence>
<reference evidence="2" key="1">
    <citation type="submission" date="2019-11" db="UniProtKB">
        <authorList>
            <consortium name="WormBaseParasite"/>
        </authorList>
    </citation>
    <scope>IDENTIFICATION</scope>
</reference>
<feature type="region of interest" description="Disordered" evidence="1">
    <location>
        <begin position="1"/>
        <end position="39"/>
    </location>
</feature>
<accession>A0A5K3ERL1</accession>
<protein>
    <submittedName>
        <fullName evidence="2">Uncharacterized protein</fullName>
    </submittedName>
</protein>
<dbReference type="WBParaSite" id="MCU_002529-RA">
    <property type="protein sequence ID" value="MCU_002529-RA"/>
    <property type="gene ID" value="MCU_002529"/>
</dbReference>